<dbReference type="EMBL" id="CP115859">
    <property type="protein sequence ID" value="WBV60905.1"/>
    <property type="molecule type" value="Genomic_DNA"/>
</dbReference>
<reference evidence="1 2" key="1">
    <citation type="submission" date="2023-01" db="EMBL/GenBank/DDBJ databases">
        <title>Complete genome of Chryseobacterium camelliae VAN22-5A.</title>
        <authorList>
            <person name="Zong G."/>
            <person name="Cao G."/>
        </authorList>
    </citation>
    <scope>NUCLEOTIDE SEQUENCE [LARGE SCALE GENOMIC DNA]</scope>
    <source>
        <strain evidence="1 2">VAN22-5A</strain>
    </source>
</reference>
<keyword evidence="2" id="KW-1185">Reference proteome</keyword>
<dbReference type="RefSeq" id="WP_271149213.1">
    <property type="nucleotide sequence ID" value="NZ_CP115859.1"/>
</dbReference>
<name>A0ABY7QMM0_9FLAO</name>
<evidence type="ECO:0000313" key="1">
    <source>
        <dbReference type="EMBL" id="WBV60905.1"/>
    </source>
</evidence>
<protein>
    <submittedName>
        <fullName evidence="1">Uncharacterized protein</fullName>
    </submittedName>
</protein>
<dbReference type="Proteomes" id="UP001210978">
    <property type="component" value="Chromosome"/>
</dbReference>
<sequence length="140" mass="15733">MHSISKKIILGRKALVAKKYFSNDGMSPSAIVKFTCNKCNHVNTVEITPYESGFPIFQIYNEDKVLSKTELINNNVVTKTSPGMQHFGALTVNNLPTLYFGTYCEACQTRYVGVFGYGEKQPGLTVLDVSGIWEYEELKY</sequence>
<proteinExistence type="predicted"/>
<accession>A0ABY7QMM0</accession>
<evidence type="ECO:0000313" key="2">
    <source>
        <dbReference type="Proteomes" id="UP001210978"/>
    </source>
</evidence>
<gene>
    <name evidence="1" type="ORF">PFY12_02005</name>
</gene>
<organism evidence="1 2">
    <name type="scientific">Chryseobacterium camelliae</name>
    <dbReference type="NCBI Taxonomy" id="1265445"/>
    <lineage>
        <taxon>Bacteria</taxon>
        <taxon>Pseudomonadati</taxon>
        <taxon>Bacteroidota</taxon>
        <taxon>Flavobacteriia</taxon>
        <taxon>Flavobacteriales</taxon>
        <taxon>Weeksellaceae</taxon>
        <taxon>Chryseobacterium group</taxon>
        <taxon>Chryseobacterium</taxon>
    </lineage>
</organism>